<dbReference type="EMBL" id="BMII01000039">
    <property type="protein sequence ID" value="GGB72992.1"/>
    <property type="molecule type" value="Genomic_DNA"/>
</dbReference>
<proteinExistence type="predicted"/>
<dbReference type="Proteomes" id="UP000617555">
    <property type="component" value="Unassembled WGS sequence"/>
</dbReference>
<name>A0ABQ1JMS0_9GAMM</name>
<gene>
    <name evidence="1" type="ORF">GCM10011607_36810</name>
</gene>
<sequence length="79" mass="8837">MATPKNDTTSVDDNMDEIVDDSVAYDMSQRGRQSEDPLEAIKAMRLGQLAVCRLKTEQEMQTIVSKNTKTVSQNVKTDD</sequence>
<protein>
    <submittedName>
        <fullName evidence="1">Uncharacterized protein</fullName>
    </submittedName>
</protein>
<dbReference type="RefSeq" id="WP_188740759.1">
    <property type="nucleotide sequence ID" value="NZ_BMII01000039.1"/>
</dbReference>
<evidence type="ECO:0000313" key="1">
    <source>
        <dbReference type="EMBL" id="GGB72992.1"/>
    </source>
</evidence>
<keyword evidence="2" id="KW-1185">Reference proteome</keyword>
<reference evidence="2" key="1">
    <citation type="journal article" date="2019" name="Int. J. Syst. Evol. Microbiol.">
        <title>The Global Catalogue of Microorganisms (GCM) 10K type strain sequencing project: providing services to taxonomists for standard genome sequencing and annotation.</title>
        <authorList>
            <consortium name="The Broad Institute Genomics Platform"/>
            <consortium name="The Broad Institute Genome Sequencing Center for Infectious Disease"/>
            <person name="Wu L."/>
            <person name="Ma J."/>
        </authorList>
    </citation>
    <scope>NUCLEOTIDE SEQUENCE [LARGE SCALE GENOMIC DNA]</scope>
    <source>
        <strain evidence="2">CGMCC 1.15339</strain>
    </source>
</reference>
<evidence type="ECO:0000313" key="2">
    <source>
        <dbReference type="Proteomes" id="UP000617555"/>
    </source>
</evidence>
<accession>A0ABQ1JMS0</accession>
<comment type="caution">
    <text evidence="1">The sequence shown here is derived from an EMBL/GenBank/DDBJ whole genome shotgun (WGS) entry which is preliminary data.</text>
</comment>
<organism evidence="1 2">
    <name type="scientific">Shewanella inventionis</name>
    <dbReference type="NCBI Taxonomy" id="1738770"/>
    <lineage>
        <taxon>Bacteria</taxon>
        <taxon>Pseudomonadati</taxon>
        <taxon>Pseudomonadota</taxon>
        <taxon>Gammaproteobacteria</taxon>
        <taxon>Alteromonadales</taxon>
        <taxon>Shewanellaceae</taxon>
        <taxon>Shewanella</taxon>
    </lineage>
</organism>